<dbReference type="InterPro" id="IPR036812">
    <property type="entry name" value="NAD(P)_OxRdtase_dom_sf"/>
</dbReference>
<dbReference type="OrthoDB" id="416253at2759"/>
<evidence type="ECO:0000256" key="4">
    <source>
        <dbReference type="ARBA" id="ARBA00047534"/>
    </source>
</evidence>
<evidence type="ECO:0000256" key="5">
    <source>
        <dbReference type="ARBA" id="ARBA00049485"/>
    </source>
</evidence>
<proteinExistence type="predicted"/>
<dbReference type="FunFam" id="3.20.20.100:FF:000002">
    <property type="entry name" value="2,5-diketo-D-gluconic acid reductase A"/>
    <property type="match status" value="1"/>
</dbReference>
<organism evidence="10 11">
    <name type="scientific">Penicilliopsis zonata CBS 506.65</name>
    <dbReference type="NCBI Taxonomy" id="1073090"/>
    <lineage>
        <taxon>Eukaryota</taxon>
        <taxon>Fungi</taxon>
        <taxon>Dikarya</taxon>
        <taxon>Ascomycota</taxon>
        <taxon>Pezizomycotina</taxon>
        <taxon>Eurotiomycetes</taxon>
        <taxon>Eurotiomycetidae</taxon>
        <taxon>Eurotiales</taxon>
        <taxon>Aspergillaceae</taxon>
        <taxon>Penicilliopsis</taxon>
    </lineage>
</organism>
<dbReference type="GeneID" id="34614964"/>
<dbReference type="Proteomes" id="UP000184188">
    <property type="component" value="Unassembled WGS sequence"/>
</dbReference>
<evidence type="ECO:0000256" key="8">
    <source>
        <dbReference type="PIRSR" id="PIRSR000097-3"/>
    </source>
</evidence>
<evidence type="ECO:0000259" key="9">
    <source>
        <dbReference type="Pfam" id="PF00248"/>
    </source>
</evidence>
<feature type="binding site" evidence="7">
    <location>
        <position position="114"/>
    </location>
    <ligand>
        <name>substrate</name>
    </ligand>
</feature>
<evidence type="ECO:0000256" key="3">
    <source>
        <dbReference type="ARBA" id="ARBA00025065"/>
    </source>
</evidence>
<dbReference type="PRINTS" id="PR00069">
    <property type="entry name" value="ALDKETRDTASE"/>
</dbReference>
<feature type="domain" description="NADP-dependent oxidoreductase" evidence="9">
    <location>
        <begin position="18"/>
        <end position="271"/>
    </location>
</feature>
<dbReference type="PIRSF" id="PIRSF000097">
    <property type="entry name" value="AKR"/>
    <property type="match status" value="1"/>
</dbReference>
<dbReference type="InterPro" id="IPR018170">
    <property type="entry name" value="Aldo/ket_reductase_CS"/>
</dbReference>
<keyword evidence="11" id="KW-1185">Reference proteome</keyword>
<dbReference type="EC" id="1.1.1.307" evidence="1"/>
<dbReference type="Gene3D" id="3.20.20.100">
    <property type="entry name" value="NADP-dependent oxidoreductase domain"/>
    <property type="match status" value="1"/>
</dbReference>
<comment type="catalytic activity">
    <reaction evidence="5">
        <text>xylitol + NAD(+) = D-xylose + NADH + H(+)</text>
        <dbReference type="Rhea" id="RHEA:27441"/>
        <dbReference type="ChEBI" id="CHEBI:15378"/>
        <dbReference type="ChEBI" id="CHEBI:17151"/>
        <dbReference type="ChEBI" id="CHEBI:53455"/>
        <dbReference type="ChEBI" id="CHEBI:57540"/>
        <dbReference type="ChEBI" id="CHEBI:57945"/>
        <dbReference type="EC" id="1.1.1.307"/>
    </reaction>
</comment>
<comment type="function">
    <text evidence="3">Catalyzes the initial reaction in the xylose utilization pathway by reducing D-xylose into xylitol. Xylose is a major component of hemicelluloses such as xylan. Most fungi utilize D-xylose via three enzymatic reactions, xylose reductase (XR), xylitol dehydrogenase (XDH), and xylulokinase, to form xylulose 5-phosphate, which enters pentose phosphate pathway.</text>
</comment>
<evidence type="ECO:0000313" key="11">
    <source>
        <dbReference type="Proteomes" id="UP000184188"/>
    </source>
</evidence>
<evidence type="ECO:0000256" key="2">
    <source>
        <dbReference type="ARBA" id="ARBA00023002"/>
    </source>
</evidence>
<dbReference type="Pfam" id="PF00248">
    <property type="entry name" value="Aldo_ket_red"/>
    <property type="match status" value="1"/>
</dbReference>
<evidence type="ECO:0000256" key="6">
    <source>
        <dbReference type="PIRSR" id="PIRSR000097-1"/>
    </source>
</evidence>
<feature type="site" description="Lowers pKa of active site Tyr" evidence="8">
    <location>
        <position position="84"/>
    </location>
</feature>
<dbReference type="VEuPathDB" id="FungiDB:ASPZODRAFT_54904"/>
<dbReference type="InterPro" id="IPR044494">
    <property type="entry name" value="AKR3C2/3"/>
</dbReference>
<evidence type="ECO:0000256" key="1">
    <source>
        <dbReference type="ARBA" id="ARBA00012845"/>
    </source>
</evidence>
<dbReference type="EMBL" id="KV878336">
    <property type="protein sequence ID" value="OJJ50668.1"/>
    <property type="molecule type" value="Genomic_DNA"/>
</dbReference>
<dbReference type="GO" id="GO:0016616">
    <property type="term" value="F:oxidoreductase activity, acting on the CH-OH group of donors, NAD or NADP as acceptor"/>
    <property type="evidence" value="ECO:0007669"/>
    <property type="project" value="UniProtKB-ARBA"/>
</dbReference>
<sequence>MPRITIGGRSVPQLAFGMGTSWSKRGDPALNRALVDTIKSAIGIGFTHLDCADAYGTEQELGVAIKEVEAEKGIPRSDLFVTTKCMKGTHDLPAALAASLKALQLDYVDLYLIHTPFNFKSADEISAAWVQMEQLQSQGLARSIGVSNFRPKELEVILKTCKTVPAVNQIERHPYLQRPLLTELMNKHGIATVAYGPLTSLRKATGGPVDGYIATLAAKYGVTEDNILLRWQMDKGIALVTTSSKPSRLEGYLQTTEFTLAPEESAEIDRLGAQHHFRAYLVGPGKFTPEEQD</sequence>
<feature type="active site" description="Proton donor" evidence="6">
    <location>
        <position position="55"/>
    </location>
</feature>
<evidence type="ECO:0000256" key="7">
    <source>
        <dbReference type="PIRSR" id="PIRSR000097-2"/>
    </source>
</evidence>
<gene>
    <name evidence="10" type="ORF">ASPZODRAFT_54904</name>
</gene>
<keyword evidence="2" id="KW-0560">Oxidoreductase</keyword>
<dbReference type="RefSeq" id="XP_022585178.1">
    <property type="nucleotide sequence ID" value="XM_022728500.1"/>
</dbReference>
<dbReference type="GO" id="GO:0016652">
    <property type="term" value="F:oxidoreductase activity, acting on NAD(P)H as acceptor"/>
    <property type="evidence" value="ECO:0007669"/>
    <property type="project" value="InterPro"/>
</dbReference>
<reference evidence="11" key="1">
    <citation type="journal article" date="2017" name="Genome Biol.">
        <title>Comparative genomics reveals high biological diversity and specific adaptations in the industrially and medically important fungal genus Aspergillus.</title>
        <authorList>
            <person name="de Vries R.P."/>
            <person name="Riley R."/>
            <person name="Wiebenga A."/>
            <person name="Aguilar-Osorio G."/>
            <person name="Amillis S."/>
            <person name="Uchima C.A."/>
            <person name="Anderluh G."/>
            <person name="Asadollahi M."/>
            <person name="Askin M."/>
            <person name="Barry K."/>
            <person name="Battaglia E."/>
            <person name="Bayram O."/>
            <person name="Benocci T."/>
            <person name="Braus-Stromeyer S.A."/>
            <person name="Caldana C."/>
            <person name="Canovas D."/>
            <person name="Cerqueira G.C."/>
            <person name="Chen F."/>
            <person name="Chen W."/>
            <person name="Choi C."/>
            <person name="Clum A."/>
            <person name="Dos Santos R.A."/>
            <person name="Damasio A.R."/>
            <person name="Diallinas G."/>
            <person name="Emri T."/>
            <person name="Fekete E."/>
            <person name="Flipphi M."/>
            <person name="Freyberg S."/>
            <person name="Gallo A."/>
            <person name="Gournas C."/>
            <person name="Habgood R."/>
            <person name="Hainaut M."/>
            <person name="Harispe M.L."/>
            <person name="Henrissat B."/>
            <person name="Hilden K.S."/>
            <person name="Hope R."/>
            <person name="Hossain A."/>
            <person name="Karabika E."/>
            <person name="Karaffa L."/>
            <person name="Karanyi Z."/>
            <person name="Krasevec N."/>
            <person name="Kuo A."/>
            <person name="Kusch H."/>
            <person name="LaButti K."/>
            <person name="Lagendijk E.L."/>
            <person name="Lapidus A."/>
            <person name="Levasseur A."/>
            <person name="Lindquist E."/>
            <person name="Lipzen A."/>
            <person name="Logrieco A.F."/>
            <person name="MacCabe A."/>
            <person name="Maekelae M.R."/>
            <person name="Malavazi I."/>
            <person name="Melin P."/>
            <person name="Meyer V."/>
            <person name="Mielnichuk N."/>
            <person name="Miskei M."/>
            <person name="Molnar A.P."/>
            <person name="Mule G."/>
            <person name="Ngan C.Y."/>
            <person name="Orejas M."/>
            <person name="Orosz E."/>
            <person name="Ouedraogo J.P."/>
            <person name="Overkamp K.M."/>
            <person name="Park H.-S."/>
            <person name="Perrone G."/>
            <person name="Piumi F."/>
            <person name="Punt P.J."/>
            <person name="Ram A.F."/>
            <person name="Ramon A."/>
            <person name="Rauscher S."/>
            <person name="Record E."/>
            <person name="Riano-Pachon D.M."/>
            <person name="Robert V."/>
            <person name="Roehrig J."/>
            <person name="Ruller R."/>
            <person name="Salamov A."/>
            <person name="Salih N.S."/>
            <person name="Samson R.A."/>
            <person name="Sandor E."/>
            <person name="Sanguinetti M."/>
            <person name="Schuetze T."/>
            <person name="Sepcic K."/>
            <person name="Shelest E."/>
            <person name="Sherlock G."/>
            <person name="Sophianopoulou V."/>
            <person name="Squina F.M."/>
            <person name="Sun H."/>
            <person name="Susca A."/>
            <person name="Todd R.B."/>
            <person name="Tsang A."/>
            <person name="Unkles S.E."/>
            <person name="van de Wiele N."/>
            <person name="van Rossen-Uffink D."/>
            <person name="Oliveira J.V."/>
            <person name="Vesth T.C."/>
            <person name="Visser J."/>
            <person name="Yu J.-H."/>
            <person name="Zhou M."/>
            <person name="Andersen M.R."/>
            <person name="Archer D.B."/>
            <person name="Baker S.E."/>
            <person name="Benoit I."/>
            <person name="Brakhage A.A."/>
            <person name="Braus G.H."/>
            <person name="Fischer R."/>
            <person name="Frisvad J.C."/>
            <person name="Goldman G.H."/>
            <person name="Houbraken J."/>
            <person name="Oakley B."/>
            <person name="Pocsi I."/>
            <person name="Scazzocchio C."/>
            <person name="Seiboth B."/>
            <person name="vanKuyk P.A."/>
            <person name="Wortman J."/>
            <person name="Dyer P.S."/>
            <person name="Grigoriev I.V."/>
        </authorList>
    </citation>
    <scope>NUCLEOTIDE SEQUENCE [LARGE SCALE GENOMIC DNA]</scope>
    <source>
        <strain evidence="11">CBS 506.65</strain>
    </source>
</reference>
<dbReference type="STRING" id="1073090.A0A1L9STZ1"/>
<dbReference type="PROSITE" id="PS00062">
    <property type="entry name" value="ALDOKETO_REDUCTASE_2"/>
    <property type="match status" value="1"/>
</dbReference>
<accession>A0A1L9STZ1</accession>
<comment type="catalytic activity">
    <reaction evidence="4">
        <text>xylitol + NADP(+) = D-xylose + NADPH + H(+)</text>
        <dbReference type="Rhea" id="RHEA:27445"/>
        <dbReference type="ChEBI" id="CHEBI:15378"/>
        <dbReference type="ChEBI" id="CHEBI:17151"/>
        <dbReference type="ChEBI" id="CHEBI:53455"/>
        <dbReference type="ChEBI" id="CHEBI:57783"/>
        <dbReference type="ChEBI" id="CHEBI:58349"/>
        <dbReference type="EC" id="1.1.1.307"/>
    </reaction>
</comment>
<protein>
    <recommendedName>
        <fullName evidence="1">D-xylose reductase [NAD(P)H]</fullName>
        <ecNumber evidence="1">1.1.1.307</ecNumber>
    </recommendedName>
</protein>
<evidence type="ECO:0000313" key="10">
    <source>
        <dbReference type="EMBL" id="OJJ50668.1"/>
    </source>
</evidence>
<name>A0A1L9STZ1_9EURO</name>
<dbReference type="PANTHER" id="PTHR11732">
    <property type="entry name" value="ALDO/KETO REDUCTASE"/>
    <property type="match status" value="1"/>
</dbReference>
<dbReference type="SUPFAM" id="SSF51430">
    <property type="entry name" value="NAD(P)-linked oxidoreductase"/>
    <property type="match status" value="1"/>
</dbReference>
<dbReference type="InterPro" id="IPR023210">
    <property type="entry name" value="NADP_OxRdtase_dom"/>
</dbReference>
<dbReference type="InterPro" id="IPR020471">
    <property type="entry name" value="AKR"/>
</dbReference>
<dbReference type="CDD" id="cd19120">
    <property type="entry name" value="AKR_AKR3C2-3"/>
    <property type="match status" value="1"/>
</dbReference>
<dbReference type="AlphaFoldDB" id="A0A1L9STZ1"/>